<evidence type="ECO:0000256" key="1">
    <source>
        <dbReference type="ARBA" id="ARBA00004571"/>
    </source>
</evidence>
<sequence>MTRRTRGVLFITTALYTLSLDVLNSYAANQVPTTDPLEQLSLDQLMTVDVTTVARNTQPLAQAASAVFVITDEDIRRSGATSIPEALRMAPGIHVARIDTHRWAISARGFNDELANKLLVLMDGRTIYTPTFSGVFWDVQDTVLEDIDRIEVVRGPGTSLWGANAVNGVINIITKKAKDTQGWLAVAGAGTEERGFGTLRYGTALGNDTHLRGYVKGFLRDALGHAESNRTLDAWRQLRTGFRMDSQLNSAQSLMVQGNYYDSRSSAFFEEPQLTPPYSNQTVDDVHAYGANVLGRWKYDLGNGAAFIVQSYYDRTSRRSLLFSEDRDTFDLDAQHNLTWGNHHRLLWGAGYRMTQDEFVTTQTIVMSPARRTLNLFSGFLQDEFALIPNRLALIAGTKIEHNSFTGFVVQPNGKLRWTPSETLTLWASVSRGFRTPSRVEQDGRVNSRVIPPNGLFPGSPTALAALLGNRSYTNESLMAYEIGLRSSLHTTFSVDITAFYNQYNHLRSFEPGAASMEFVPTPPHLLIPLTVDNKLRATTYGMELALDWRAREWWQLQTSYTFLAMEMRATDSNDPTRDSVPGQNPRHLVSARSLMTLPGNLEFDLWGRYVSALSSLGIPSYLTLDTRLAWKPTKHWEFAVVGQNLLDPEHPEFSPNFIPQIRMEVQRGAYVKATWRY</sequence>
<keyword evidence="2 8" id="KW-0813">Transport</keyword>
<dbReference type="GO" id="GO:0015344">
    <property type="term" value="F:siderophore uptake transmembrane transporter activity"/>
    <property type="evidence" value="ECO:0007669"/>
    <property type="project" value="TreeGrafter"/>
</dbReference>
<keyword evidence="6 8" id="KW-0472">Membrane</keyword>
<dbReference type="Gene3D" id="2.170.130.10">
    <property type="entry name" value="TonB-dependent receptor, plug domain"/>
    <property type="match status" value="1"/>
</dbReference>
<protein>
    <submittedName>
        <fullName evidence="13">TonB-denpendent receptor</fullName>
    </submittedName>
</protein>
<feature type="signal peptide" evidence="10">
    <location>
        <begin position="1"/>
        <end position="27"/>
    </location>
</feature>
<proteinExistence type="inferred from homology"/>
<reference evidence="13 14" key="1">
    <citation type="submission" date="2015-10" db="EMBL/GenBank/DDBJ databases">
        <authorList>
            <person name="Gilbert D.G."/>
        </authorList>
    </citation>
    <scope>NUCLEOTIDE SEQUENCE [LARGE SCALE GENOMIC DNA]</scope>
    <source>
        <strain evidence="13">COMA1</strain>
    </source>
</reference>
<evidence type="ECO:0000256" key="9">
    <source>
        <dbReference type="RuleBase" id="RU003357"/>
    </source>
</evidence>
<evidence type="ECO:0000259" key="11">
    <source>
        <dbReference type="Pfam" id="PF00593"/>
    </source>
</evidence>
<dbReference type="Pfam" id="PF00593">
    <property type="entry name" value="TonB_dep_Rec_b-barrel"/>
    <property type="match status" value="1"/>
</dbReference>
<evidence type="ECO:0000256" key="7">
    <source>
        <dbReference type="ARBA" id="ARBA00023237"/>
    </source>
</evidence>
<feature type="chain" id="PRO_5006624186" evidence="10">
    <location>
        <begin position="28"/>
        <end position="678"/>
    </location>
</feature>
<evidence type="ECO:0000256" key="8">
    <source>
        <dbReference type="PROSITE-ProRule" id="PRU01360"/>
    </source>
</evidence>
<keyword evidence="3 8" id="KW-1134">Transmembrane beta strand</keyword>
<evidence type="ECO:0000256" key="5">
    <source>
        <dbReference type="ARBA" id="ARBA00023077"/>
    </source>
</evidence>
<dbReference type="GO" id="GO:0009279">
    <property type="term" value="C:cell outer membrane"/>
    <property type="evidence" value="ECO:0007669"/>
    <property type="project" value="UniProtKB-SubCell"/>
</dbReference>
<feature type="domain" description="TonB-dependent receptor-like beta-barrel" evidence="11">
    <location>
        <begin position="215"/>
        <end position="646"/>
    </location>
</feature>
<dbReference type="PANTHER" id="PTHR30069:SF37">
    <property type="entry name" value="FERRIC VIBRIOBACTIN RECEPTOR VIUA"/>
    <property type="match status" value="1"/>
</dbReference>
<keyword evidence="10" id="KW-0732">Signal</keyword>
<comment type="subcellular location">
    <subcellularLocation>
        <location evidence="1 8">Cell outer membrane</location>
        <topology evidence="1 8">Multi-pass membrane protein</topology>
    </subcellularLocation>
</comment>
<dbReference type="AlphaFoldDB" id="A0A0S4LN45"/>
<accession>A0A0S4LN45</accession>
<evidence type="ECO:0000256" key="10">
    <source>
        <dbReference type="SAM" id="SignalP"/>
    </source>
</evidence>
<dbReference type="SUPFAM" id="SSF56935">
    <property type="entry name" value="Porins"/>
    <property type="match status" value="1"/>
</dbReference>
<dbReference type="Pfam" id="PF07715">
    <property type="entry name" value="Plug"/>
    <property type="match status" value="1"/>
</dbReference>
<evidence type="ECO:0000313" key="14">
    <source>
        <dbReference type="Proteomes" id="UP000199032"/>
    </source>
</evidence>
<name>A0A0S4LN45_9BACT</name>
<dbReference type="Proteomes" id="UP000199032">
    <property type="component" value="Unassembled WGS sequence"/>
</dbReference>
<dbReference type="PROSITE" id="PS52016">
    <property type="entry name" value="TONB_DEPENDENT_REC_3"/>
    <property type="match status" value="1"/>
</dbReference>
<organism evidence="13 14">
    <name type="scientific">Candidatus Nitrospira nitrosa</name>
    <dbReference type="NCBI Taxonomy" id="1742972"/>
    <lineage>
        <taxon>Bacteria</taxon>
        <taxon>Pseudomonadati</taxon>
        <taxon>Nitrospirota</taxon>
        <taxon>Nitrospiria</taxon>
        <taxon>Nitrospirales</taxon>
        <taxon>Nitrospiraceae</taxon>
        <taxon>Nitrospira</taxon>
    </lineage>
</organism>
<evidence type="ECO:0000259" key="12">
    <source>
        <dbReference type="Pfam" id="PF07715"/>
    </source>
</evidence>
<evidence type="ECO:0000256" key="4">
    <source>
        <dbReference type="ARBA" id="ARBA00022692"/>
    </source>
</evidence>
<comment type="similarity">
    <text evidence="8 9">Belongs to the TonB-dependent receptor family.</text>
</comment>
<evidence type="ECO:0000256" key="3">
    <source>
        <dbReference type="ARBA" id="ARBA00022452"/>
    </source>
</evidence>
<dbReference type="InterPro" id="IPR039426">
    <property type="entry name" value="TonB-dep_rcpt-like"/>
</dbReference>
<keyword evidence="7 8" id="KW-0998">Cell outer membrane</keyword>
<evidence type="ECO:0000256" key="6">
    <source>
        <dbReference type="ARBA" id="ARBA00023136"/>
    </source>
</evidence>
<dbReference type="InterPro" id="IPR037066">
    <property type="entry name" value="Plug_dom_sf"/>
</dbReference>
<dbReference type="GO" id="GO:0044718">
    <property type="term" value="P:siderophore transmembrane transport"/>
    <property type="evidence" value="ECO:0007669"/>
    <property type="project" value="TreeGrafter"/>
</dbReference>
<evidence type="ECO:0000313" key="13">
    <source>
        <dbReference type="EMBL" id="CUS38933.1"/>
    </source>
</evidence>
<dbReference type="InterPro" id="IPR036942">
    <property type="entry name" value="Beta-barrel_TonB_sf"/>
</dbReference>
<dbReference type="Gene3D" id="2.40.170.20">
    <property type="entry name" value="TonB-dependent receptor, beta-barrel domain"/>
    <property type="match status" value="1"/>
</dbReference>
<gene>
    <name evidence="13" type="ORF">COMA1_60163</name>
</gene>
<keyword evidence="5 9" id="KW-0798">TonB box</keyword>
<dbReference type="EMBL" id="CZQA01000012">
    <property type="protein sequence ID" value="CUS38933.1"/>
    <property type="molecule type" value="Genomic_DNA"/>
</dbReference>
<dbReference type="InterPro" id="IPR012910">
    <property type="entry name" value="Plug_dom"/>
</dbReference>
<evidence type="ECO:0000256" key="2">
    <source>
        <dbReference type="ARBA" id="ARBA00022448"/>
    </source>
</evidence>
<dbReference type="STRING" id="1742972.COMA1_60163"/>
<dbReference type="PANTHER" id="PTHR30069">
    <property type="entry name" value="TONB-DEPENDENT OUTER MEMBRANE RECEPTOR"/>
    <property type="match status" value="1"/>
</dbReference>
<keyword evidence="4 8" id="KW-0812">Transmembrane</keyword>
<feature type="domain" description="TonB-dependent receptor plug" evidence="12">
    <location>
        <begin position="61"/>
        <end position="169"/>
    </location>
</feature>
<keyword evidence="13" id="KW-0675">Receptor</keyword>
<dbReference type="InterPro" id="IPR000531">
    <property type="entry name" value="Beta-barrel_TonB"/>
</dbReference>
<keyword evidence="14" id="KW-1185">Reference proteome</keyword>